<keyword evidence="6 8" id="KW-0472">Membrane</keyword>
<sequence length="397" mass="41934">MKVASRNAWAAALALAVTGVNGDATPYCPVDDVCFQFAVPEAAASSGSGNVYFQLRARSSVSWAALGIGSQMNGATMFVMYADGNNNVTLSTRRGTGHVEPRYSRMANVELLGGSGIIDGSMVANVRCSDCANLKLSGVSSWVSAWKRGSPMNDKSTSASIQYHDSHNSFNVNLGRATVSADANPFTNSSSNPGGSNGGNNGGGIIAPGASGGGPSTNTLINAHGILMTIIFVVGYPIGAMLSPFVGSWVVHATWQTLVFFGMWAGFALGIIICSRIGFFFQNTHTQLGVFVVSLMGLQPIFGFLHHRHYLRNRRRGIISHVHIWYGRALIVIGVVNGGLGLQLAGSSQTFVTAYIVVSAVVAAAYLALSAFALFRRRRVASIERPSNGSDSTDRKQ</sequence>
<feature type="transmembrane region" description="Helical" evidence="8">
    <location>
        <begin position="226"/>
        <end position="251"/>
    </location>
</feature>
<evidence type="ECO:0000313" key="13">
    <source>
        <dbReference type="Proteomes" id="UP000829364"/>
    </source>
</evidence>
<evidence type="ECO:0000256" key="7">
    <source>
        <dbReference type="SAM" id="MobiDB-lite"/>
    </source>
</evidence>
<dbReference type="SMART" id="SM00665">
    <property type="entry name" value="B561"/>
    <property type="match status" value="1"/>
</dbReference>
<dbReference type="Pfam" id="PF16010">
    <property type="entry name" value="CDH-cyt"/>
    <property type="match status" value="1"/>
</dbReference>
<dbReference type="InterPro" id="IPR018825">
    <property type="entry name" value="DUF2427"/>
</dbReference>
<feature type="chain" id="PRO_5040174691" description="DOMON domain-containing protein" evidence="9">
    <location>
        <begin position="23"/>
        <end position="397"/>
    </location>
</feature>
<dbReference type="InterPro" id="IPR015920">
    <property type="entry name" value="Cellobiose_DH-like_cyt"/>
</dbReference>
<dbReference type="PANTHER" id="PTHR47797">
    <property type="entry name" value="DEHYDROGENASE, PUTATIVE (AFU_ORTHOLOGUE AFUA_8G05805)-RELATED"/>
    <property type="match status" value="1"/>
</dbReference>
<feature type="transmembrane region" description="Helical" evidence="8">
    <location>
        <begin position="352"/>
        <end position="375"/>
    </location>
</feature>
<evidence type="ECO:0000256" key="2">
    <source>
        <dbReference type="ARBA" id="ARBA00022448"/>
    </source>
</evidence>
<feature type="signal peptide" evidence="9">
    <location>
        <begin position="1"/>
        <end position="22"/>
    </location>
</feature>
<evidence type="ECO:0000256" key="5">
    <source>
        <dbReference type="ARBA" id="ARBA00022989"/>
    </source>
</evidence>
<protein>
    <recommendedName>
        <fullName evidence="14">DOMON domain-containing protein</fullName>
    </recommendedName>
</protein>
<evidence type="ECO:0000256" key="6">
    <source>
        <dbReference type="ARBA" id="ARBA00023136"/>
    </source>
</evidence>
<feature type="domain" description="Cytochrome b561" evidence="11">
    <location>
        <begin position="223"/>
        <end position="342"/>
    </location>
</feature>
<evidence type="ECO:0000259" key="11">
    <source>
        <dbReference type="SMART" id="SM00665"/>
    </source>
</evidence>
<dbReference type="InterPro" id="IPR005018">
    <property type="entry name" value="DOMON_domain"/>
</dbReference>
<dbReference type="InterPro" id="IPR006593">
    <property type="entry name" value="Cyt_b561/ferric_Rdtase_TM"/>
</dbReference>
<evidence type="ECO:0000256" key="8">
    <source>
        <dbReference type="SAM" id="Phobius"/>
    </source>
</evidence>
<evidence type="ECO:0008006" key="14">
    <source>
        <dbReference type="Google" id="ProtNLM"/>
    </source>
</evidence>
<keyword evidence="9" id="KW-0732">Signal</keyword>
<dbReference type="RefSeq" id="XP_047838254.1">
    <property type="nucleotide sequence ID" value="XM_047982292.1"/>
</dbReference>
<name>A0A9Q8Q923_9HYPO</name>
<reference evidence="12" key="1">
    <citation type="submission" date="2021-11" db="EMBL/GenBank/DDBJ databases">
        <title>Purpureocillium_takamizusanense_genome.</title>
        <authorList>
            <person name="Nguyen N.-H."/>
        </authorList>
    </citation>
    <scope>NUCLEOTIDE SEQUENCE</scope>
    <source>
        <strain evidence="12">PT3</strain>
    </source>
</reference>
<evidence type="ECO:0000259" key="10">
    <source>
        <dbReference type="SMART" id="SM00664"/>
    </source>
</evidence>
<keyword evidence="13" id="KW-1185">Reference proteome</keyword>
<keyword evidence="3 8" id="KW-0812">Transmembrane</keyword>
<comment type="subcellular location">
    <subcellularLocation>
        <location evidence="1">Membrane</location>
    </subcellularLocation>
</comment>
<keyword evidence="2" id="KW-0813">Transport</keyword>
<evidence type="ECO:0000256" key="9">
    <source>
        <dbReference type="SAM" id="SignalP"/>
    </source>
</evidence>
<dbReference type="PANTHER" id="PTHR47797:SF4">
    <property type="entry name" value="DOMON DOMAIN-CONTAINING PROTEIN"/>
    <property type="match status" value="1"/>
</dbReference>
<feature type="transmembrane region" description="Helical" evidence="8">
    <location>
        <begin position="287"/>
        <end position="305"/>
    </location>
</feature>
<dbReference type="SMART" id="SM00664">
    <property type="entry name" value="DoH"/>
    <property type="match status" value="1"/>
</dbReference>
<feature type="transmembrane region" description="Helical" evidence="8">
    <location>
        <begin position="258"/>
        <end position="281"/>
    </location>
</feature>
<dbReference type="GeneID" id="72063333"/>
<dbReference type="OrthoDB" id="19261at2759"/>
<dbReference type="CDD" id="cd09630">
    <property type="entry name" value="CDH_like_cytochrome"/>
    <property type="match status" value="1"/>
</dbReference>
<feature type="region of interest" description="Disordered" evidence="7">
    <location>
        <begin position="183"/>
        <end position="208"/>
    </location>
</feature>
<dbReference type="Gene3D" id="2.60.40.1210">
    <property type="entry name" value="Cellobiose dehydrogenase, cytochrome domain"/>
    <property type="match status" value="1"/>
</dbReference>
<dbReference type="EMBL" id="CP086354">
    <property type="protein sequence ID" value="UNI14773.1"/>
    <property type="molecule type" value="Genomic_DNA"/>
</dbReference>
<dbReference type="GO" id="GO:0016020">
    <property type="term" value="C:membrane"/>
    <property type="evidence" value="ECO:0007669"/>
    <property type="project" value="UniProtKB-SubCell"/>
</dbReference>
<gene>
    <name evidence="12" type="ORF">JDV02_001370</name>
</gene>
<evidence type="ECO:0000256" key="3">
    <source>
        <dbReference type="ARBA" id="ARBA00022692"/>
    </source>
</evidence>
<evidence type="ECO:0000256" key="1">
    <source>
        <dbReference type="ARBA" id="ARBA00004370"/>
    </source>
</evidence>
<dbReference type="Proteomes" id="UP000829364">
    <property type="component" value="Chromosome 1"/>
</dbReference>
<organism evidence="12 13">
    <name type="scientific">Purpureocillium takamizusanense</name>
    <dbReference type="NCBI Taxonomy" id="2060973"/>
    <lineage>
        <taxon>Eukaryota</taxon>
        <taxon>Fungi</taxon>
        <taxon>Dikarya</taxon>
        <taxon>Ascomycota</taxon>
        <taxon>Pezizomycotina</taxon>
        <taxon>Sordariomycetes</taxon>
        <taxon>Hypocreomycetidae</taxon>
        <taxon>Hypocreales</taxon>
        <taxon>Ophiocordycipitaceae</taxon>
        <taxon>Purpureocillium</taxon>
    </lineage>
</organism>
<evidence type="ECO:0000313" key="12">
    <source>
        <dbReference type="EMBL" id="UNI14773.1"/>
    </source>
</evidence>
<proteinExistence type="predicted"/>
<feature type="domain" description="DOMON" evidence="10">
    <location>
        <begin position="63"/>
        <end position="235"/>
    </location>
</feature>
<keyword evidence="5 8" id="KW-1133">Transmembrane helix</keyword>
<dbReference type="CDD" id="cd08760">
    <property type="entry name" value="Cyt_b561_FRRS1_like"/>
    <property type="match status" value="1"/>
</dbReference>
<accession>A0A9Q8Q923</accession>
<dbReference type="AlphaFoldDB" id="A0A9Q8Q923"/>
<dbReference type="SUPFAM" id="SSF49344">
    <property type="entry name" value="CBD9-like"/>
    <property type="match status" value="1"/>
</dbReference>
<feature type="transmembrane region" description="Helical" evidence="8">
    <location>
        <begin position="325"/>
        <end position="346"/>
    </location>
</feature>
<dbReference type="KEGG" id="ptkz:JDV02_001370"/>
<evidence type="ECO:0000256" key="4">
    <source>
        <dbReference type="ARBA" id="ARBA00022982"/>
    </source>
</evidence>
<dbReference type="Pfam" id="PF10348">
    <property type="entry name" value="DUF2427"/>
    <property type="match status" value="1"/>
</dbReference>
<feature type="compositionally biased region" description="Gly residues" evidence="7">
    <location>
        <begin position="195"/>
        <end position="208"/>
    </location>
</feature>
<dbReference type="Gene3D" id="1.20.120.1770">
    <property type="match status" value="1"/>
</dbReference>
<keyword evidence="4" id="KW-0249">Electron transport</keyword>